<dbReference type="Pfam" id="PF23598">
    <property type="entry name" value="LRR_14"/>
    <property type="match status" value="1"/>
</dbReference>
<dbReference type="InterPro" id="IPR003591">
    <property type="entry name" value="Leu-rich_rpt_typical-subtyp"/>
</dbReference>
<reference evidence="13" key="1">
    <citation type="submission" date="2016-06" db="EMBL/GenBank/DDBJ databases">
        <title>Parallel loss of symbiosis genes in relatives of nitrogen-fixing non-legume Parasponia.</title>
        <authorList>
            <person name="Van Velzen R."/>
            <person name="Holmer R."/>
            <person name="Bu F."/>
            <person name="Rutten L."/>
            <person name="Van Zeijl A."/>
            <person name="Liu W."/>
            <person name="Santuari L."/>
            <person name="Cao Q."/>
            <person name="Sharma T."/>
            <person name="Shen D."/>
            <person name="Roswanjaya Y."/>
            <person name="Wardhani T."/>
            <person name="Kalhor M.S."/>
            <person name="Jansen J."/>
            <person name="Van den Hoogen J."/>
            <person name="Gungor B."/>
            <person name="Hartog M."/>
            <person name="Hontelez J."/>
            <person name="Verver J."/>
            <person name="Yang W.-C."/>
            <person name="Schijlen E."/>
            <person name="Repin R."/>
            <person name="Schilthuizen M."/>
            <person name="Schranz E."/>
            <person name="Heidstra R."/>
            <person name="Miyata K."/>
            <person name="Fedorova E."/>
            <person name="Kohlen W."/>
            <person name="Bisseling T."/>
            <person name="Smit S."/>
            <person name="Geurts R."/>
        </authorList>
    </citation>
    <scope>NUCLEOTIDE SEQUENCE [LARGE SCALE GENOMIC DNA]</scope>
    <source>
        <strain evidence="13">cv. RG33-2</strain>
    </source>
</reference>
<dbReference type="FunFam" id="3.80.10.10:FF:000041">
    <property type="entry name" value="LRR receptor-like serine/threonine-protein kinase ERECTA"/>
    <property type="match status" value="1"/>
</dbReference>
<dbReference type="InParanoid" id="A0A2P5EZR2"/>
<comment type="subcellular location">
    <subcellularLocation>
        <location evidence="2">Membrane</location>
    </subcellularLocation>
    <subcellularLocation>
        <location evidence="1">Secreted</location>
        <location evidence="1">Cell wall</location>
    </subcellularLocation>
</comment>
<dbReference type="OrthoDB" id="676979at2759"/>
<evidence type="ECO:0000256" key="1">
    <source>
        <dbReference type="ARBA" id="ARBA00004191"/>
    </source>
</evidence>
<keyword evidence="8" id="KW-0325">Glycoprotein</keyword>
<organism evidence="12 13">
    <name type="scientific">Trema orientale</name>
    <name type="common">Charcoal tree</name>
    <name type="synonym">Celtis orientalis</name>
    <dbReference type="NCBI Taxonomy" id="63057"/>
    <lineage>
        <taxon>Eukaryota</taxon>
        <taxon>Viridiplantae</taxon>
        <taxon>Streptophyta</taxon>
        <taxon>Embryophyta</taxon>
        <taxon>Tracheophyta</taxon>
        <taxon>Spermatophyta</taxon>
        <taxon>Magnoliopsida</taxon>
        <taxon>eudicotyledons</taxon>
        <taxon>Gunneridae</taxon>
        <taxon>Pentapetalae</taxon>
        <taxon>rosids</taxon>
        <taxon>fabids</taxon>
        <taxon>Rosales</taxon>
        <taxon>Cannabaceae</taxon>
        <taxon>Trema</taxon>
    </lineage>
</organism>
<gene>
    <name evidence="12" type="ORF">TorRG33x02_132190</name>
</gene>
<dbReference type="STRING" id="63057.A0A2P5EZR2"/>
<dbReference type="InterPro" id="IPR055414">
    <property type="entry name" value="LRR_R13L4/SHOC2-like"/>
</dbReference>
<evidence type="ECO:0000313" key="12">
    <source>
        <dbReference type="EMBL" id="PON91001.1"/>
    </source>
</evidence>
<dbReference type="Gene3D" id="3.80.10.10">
    <property type="entry name" value="Ribonuclease Inhibitor"/>
    <property type="match status" value="3"/>
</dbReference>
<keyword evidence="10" id="KW-1133">Transmembrane helix</keyword>
<evidence type="ECO:0000256" key="3">
    <source>
        <dbReference type="ARBA" id="ARBA00022512"/>
    </source>
</evidence>
<dbReference type="FunFam" id="3.80.10.10:FF:000400">
    <property type="entry name" value="Nuclear pore complex protein NUP107"/>
    <property type="match status" value="1"/>
</dbReference>
<feature type="transmembrane region" description="Helical" evidence="10">
    <location>
        <begin position="12"/>
        <end position="31"/>
    </location>
</feature>
<evidence type="ECO:0000256" key="6">
    <source>
        <dbReference type="ARBA" id="ARBA00022737"/>
    </source>
</evidence>
<evidence type="ECO:0000256" key="8">
    <source>
        <dbReference type="ARBA" id="ARBA00023180"/>
    </source>
</evidence>
<dbReference type="InterPro" id="IPR032675">
    <property type="entry name" value="LRR_dom_sf"/>
</dbReference>
<evidence type="ECO:0000256" key="5">
    <source>
        <dbReference type="ARBA" id="ARBA00022729"/>
    </source>
</evidence>
<accession>A0A2P5EZR2</accession>
<evidence type="ECO:0000259" key="11">
    <source>
        <dbReference type="Pfam" id="PF23598"/>
    </source>
</evidence>
<dbReference type="GO" id="GO:0016020">
    <property type="term" value="C:membrane"/>
    <property type="evidence" value="ECO:0007669"/>
    <property type="project" value="UniProtKB-SubCell"/>
</dbReference>
<dbReference type="SUPFAM" id="SSF52058">
    <property type="entry name" value="L domain-like"/>
    <property type="match status" value="1"/>
</dbReference>
<evidence type="ECO:0000256" key="9">
    <source>
        <dbReference type="ARBA" id="ARBA00038043"/>
    </source>
</evidence>
<keyword evidence="6" id="KW-0677">Repeat</keyword>
<keyword evidence="5" id="KW-0732">Signal</keyword>
<dbReference type="PANTHER" id="PTHR48009">
    <property type="entry name" value="LEUCINE-RICH REPEAT (LRR) FAMILY PROTEIN"/>
    <property type="match status" value="1"/>
</dbReference>
<evidence type="ECO:0000313" key="13">
    <source>
        <dbReference type="Proteomes" id="UP000237000"/>
    </source>
</evidence>
<comment type="caution">
    <text evidence="12">The sequence shown here is derived from an EMBL/GenBank/DDBJ whole genome shotgun (WGS) entry which is preliminary data.</text>
</comment>
<keyword evidence="13" id="KW-1185">Reference proteome</keyword>
<dbReference type="EMBL" id="JXTC01000078">
    <property type="protein sequence ID" value="PON91001.1"/>
    <property type="molecule type" value="Genomic_DNA"/>
</dbReference>
<keyword evidence="3" id="KW-0134">Cell wall</keyword>
<dbReference type="FunCoup" id="A0A2P5EZR2">
    <property type="interactions" value="118"/>
</dbReference>
<evidence type="ECO:0000256" key="10">
    <source>
        <dbReference type="SAM" id="Phobius"/>
    </source>
</evidence>
<dbReference type="Proteomes" id="UP000237000">
    <property type="component" value="Unassembled WGS sequence"/>
</dbReference>
<keyword evidence="7 10" id="KW-0472">Membrane</keyword>
<sequence>MSKYIKIFCSPYTLNSFLLLISVFTELLYIAHSRTFAGDIKVLKDLKNGLDPNSITPGSCLSSWDFSIDPCDHLFTKRFTCGFRCDRVVSGLSRVTEIALDQPGYSGSLGSTGWNLPYLQTLDLSDNSFHGPVPGSLSKLTGLRRLSLSMNSLTGSLPGSVGSLSLLQELYLDNNHLHGPIPSSFNGLVSLKRLELQQNNFSGEFPDLGSLRNLYYIDISDNTFSGEILATFPTSLIELSLRNNYFHGSIPSGFGSLVYLQVLDLSHNHLSGSLSSVLFDHPSLQQVTLSHNQFSSLELDKNVGGDSKLIALDLSYNELRGLLPAFMASMPELSALSLEHNKFTGMIPSHYALKAAIVGPGMAPFERLLLGGNYLIGPIPGPLMGLKPGSVNVSLVDNCLYQCPDLFFFCQGADQKSLVDCKSFGPYIP</sequence>
<keyword evidence="10" id="KW-0812">Transmembrane</keyword>
<evidence type="ECO:0000256" key="4">
    <source>
        <dbReference type="ARBA" id="ARBA00022614"/>
    </source>
</evidence>
<dbReference type="InterPro" id="IPR053213">
    <property type="entry name" value="RLP29"/>
</dbReference>
<evidence type="ECO:0000256" key="7">
    <source>
        <dbReference type="ARBA" id="ARBA00023136"/>
    </source>
</evidence>
<dbReference type="PANTHER" id="PTHR48009:SF12">
    <property type="entry name" value="LEUCINE-RICH REPEAT RECEPTOR-LIKE PROTEIN KINASE PEPR2"/>
    <property type="match status" value="1"/>
</dbReference>
<keyword evidence="4" id="KW-0433">Leucine-rich repeat</keyword>
<comment type="similarity">
    <text evidence="9">Belongs to the polygalacturonase-inhibiting protein family.</text>
</comment>
<proteinExistence type="inferred from homology"/>
<protein>
    <submittedName>
        <fullName evidence="12">LRR domain containing protein</fullName>
    </submittedName>
</protein>
<dbReference type="AlphaFoldDB" id="A0A2P5EZR2"/>
<feature type="domain" description="Disease resistance R13L4/SHOC-2-like LRR" evidence="11">
    <location>
        <begin position="116"/>
        <end position="343"/>
    </location>
</feature>
<dbReference type="SMART" id="SM00369">
    <property type="entry name" value="LRR_TYP"/>
    <property type="match status" value="5"/>
</dbReference>
<name>A0A2P5EZR2_TREOI</name>
<keyword evidence="3" id="KW-0964">Secreted</keyword>
<evidence type="ECO:0000256" key="2">
    <source>
        <dbReference type="ARBA" id="ARBA00004370"/>
    </source>
</evidence>